<dbReference type="EMBL" id="CATQJL010000223">
    <property type="protein sequence ID" value="CAJ0598575.1"/>
    <property type="molecule type" value="Genomic_DNA"/>
</dbReference>
<organism evidence="1 2">
    <name type="scientific">Cylicocyclus nassatus</name>
    <name type="common">Nematode worm</name>
    <dbReference type="NCBI Taxonomy" id="53992"/>
    <lineage>
        <taxon>Eukaryota</taxon>
        <taxon>Metazoa</taxon>
        <taxon>Ecdysozoa</taxon>
        <taxon>Nematoda</taxon>
        <taxon>Chromadorea</taxon>
        <taxon>Rhabditida</taxon>
        <taxon>Rhabditina</taxon>
        <taxon>Rhabditomorpha</taxon>
        <taxon>Strongyloidea</taxon>
        <taxon>Strongylidae</taxon>
        <taxon>Cylicocyclus</taxon>
    </lineage>
</organism>
<evidence type="ECO:0000313" key="2">
    <source>
        <dbReference type="Proteomes" id="UP001176961"/>
    </source>
</evidence>
<protein>
    <submittedName>
        <fullName evidence="1">Uncharacterized protein</fullName>
    </submittedName>
</protein>
<gene>
    <name evidence="1" type="ORF">CYNAS_LOCUS10558</name>
</gene>
<sequence length="82" mass="9101">MNFVGEIGANDKRLIFRSELACVSVTFKDRSAGDDEAQLTDENFCTVLEHGLPPTAVGDYHLLNGNRSFDLILTDSNNVKRK</sequence>
<keyword evidence="2" id="KW-1185">Reference proteome</keyword>
<dbReference type="AlphaFoldDB" id="A0AA36GUU2"/>
<accession>A0AA36GUU2</accession>
<reference evidence="1" key="1">
    <citation type="submission" date="2023-07" db="EMBL/GenBank/DDBJ databases">
        <authorList>
            <consortium name="CYATHOMIX"/>
        </authorList>
    </citation>
    <scope>NUCLEOTIDE SEQUENCE</scope>
    <source>
        <strain evidence="1">N/A</strain>
    </source>
</reference>
<proteinExistence type="predicted"/>
<comment type="caution">
    <text evidence="1">The sequence shown here is derived from an EMBL/GenBank/DDBJ whole genome shotgun (WGS) entry which is preliminary data.</text>
</comment>
<dbReference type="Proteomes" id="UP001176961">
    <property type="component" value="Unassembled WGS sequence"/>
</dbReference>
<evidence type="ECO:0000313" key="1">
    <source>
        <dbReference type="EMBL" id="CAJ0598575.1"/>
    </source>
</evidence>
<name>A0AA36GUU2_CYLNA</name>